<dbReference type="Gene3D" id="3.40.1350.60">
    <property type="match status" value="1"/>
</dbReference>
<dbReference type="PANTHER" id="PTHR30545:SF2">
    <property type="entry name" value="SUGAR FERMENTATION STIMULATION PROTEIN A"/>
    <property type="match status" value="1"/>
</dbReference>
<dbReference type="GO" id="GO:0003677">
    <property type="term" value="F:DNA binding"/>
    <property type="evidence" value="ECO:0007669"/>
    <property type="project" value="InterPro"/>
</dbReference>
<dbReference type="PATRIC" id="fig|537010.4.peg.2930"/>
<evidence type="ECO:0000313" key="5">
    <source>
        <dbReference type="Proteomes" id="UP000004416"/>
    </source>
</evidence>
<dbReference type="Pfam" id="PF17746">
    <property type="entry name" value="SfsA_N"/>
    <property type="match status" value="1"/>
</dbReference>
<dbReference type="FunFam" id="2.40.50.580:FF:000002">
    <property type="entry name" value="Sugar fermentation stimulation protein homolog"/>
    <property type="match status" value="1"/>
</dbReference>
<evidence type="ECO:0000259" key="3">
    <source>
        <dbReference type="Pfam" id="PF17746"/>
    </source>
</evidence>
<dbReference type="CDD" id="cd22359">
    <property type="entry name" value="SfsA-like_bacterial"/>
    <property type="match status" value="1"/>
</dbReference>
<dbReference type="Proteomes" id="UP000004416">
    <property type="component" value="Unassembled WGS sequence"/>
</dbReference>
<reference evidence="4 5" key="1">
    <citation type="submission" date="2011-08" db="EMBL/GenBank/DDBJ databases">
        <authorList>
            <person name="Weinstock G."/>
            <person name="Sodergren E."/>
            <person name="Clifton S."/>
            <person name="Fulton L."/>
            <person name="Fulton B."/>
            <person name="Courtney L."/>
            <person name="Fronick C."/>
            <person name="Harrison M."/>
            <person name="Strong C."/>
            <person name="Farmer C."/>
            <person name="Delahaunty K."/>
            <person name="Markovic C."/>
            <person name="Hall O."/>
            <person name="Minx P."/>
            <person name="Tomlinson C."/>
            <person name="Mitreva M."/>
            <person name="Hou S."/>
            <person name="Chen J."/>
            <person name="Wollam A."/>
            <person name="Pepin K.H."/>
            <person name="Johnson M."/>
            <person name="Bhonagiri V."/>
            <person name="Zhang X."/>
            <person name="Suruliraj S."/>
            <person name="Warren W."/>
            <person name="Chinwalla A."/>
            <person name="Mardis E.R."/>
            <person name="Wilson R.K."/>
        </authorList>
    </citation>
    <scope>NUCLEOTIDE SEQUENCE [LARGE SCALE GENOMIC DNA]</scope>
    <source>
        <strain evidence="4 5">DP7</strain>
    </source>
</reference>
<evidence type="ECO:0000313" key="4">
    <source>
        <dbReference type="EMBL" id="EHL06047.1"/>
    </source>
</evidence>
<organism evidence="4 5">
    <name type="scientific">Desulfitobacterium hafniense DP7</name>
    <dbReference type="NCBI Taxonomy" id="537010"/>
    <lineage>
        <taxon>Bacteria</taxon>
        <taxon>Bacillati</taxon>
        <taxon>Bacillota</taxon>
        <taxon>Clostridia</taxon>
        <taxon>Eubacteriales</taxon>
        <taxon>Desulfitobacteriaceae</taxon>
        <taxon>Desulfitobacterium</taxon>
    </lineage>
</organism>
<evidence type="ECO:0000259" key="2">
    <source>
        <dbReference type="Pfam" id="PF03749"/>
    </source>
</evidence>
<dbReference type="Gene3D" id="2.40.50.580">
    <property type="match status" value="1"/>
</dbReference>
<comment type="caution">
    <text evidence="4">The sequence shown here is derived from an EMBL/GenBank/DDBJ whole genome shotgun (WGS) entry which is preliminary data.</text>
</comment>
<dbReference type="EMBL" id="AFZX01000086">
    <property type="protein sequence ID" value="EHL06047.1"/>
    <property type="molecule type" value="Genomic_DNA"/>
</dbReference>
<dbReference type="HOGENOM" id="CLU_052299_1_0_9"/>
<feature type="domain" description="Sugar fermentation stimulation protein C-terminal" evidence="2">
    <location>
        <begin position="102"/>
        <end position="235"/>
    </location>
</feature>
<protein>
    <recommendedName>
        <fullName evidence="1">Sugar fermentation stimulation protein homolog</fullName>
    </recommendedName>
</protein>
<proteinExistence type="inferred from homology"/>
<dbReference type="HAMAP" id="MF_00095">
    <property type="entry name" value="SfsA"/>
    <property type="match status" value="1"/>
</dbReference>
<sequence>MKKDKEYSQKVQKYQRYPIRRIMKYTNIREGQFLSRPNRFIAKVEIDGKEEICHVKNTGRCRELLIPGVTVFLQEADFEHRKTKYDLIGVRKGNRLINMDSQVPNKVFCEWLEKGYFQELQHIKQEQTFRNSRFDFYLEAGQRKIFVEVKGVTLEEEGVALFPDAPTERGVKHLRELSQAVAAGYEAYVVFIIQMKDIHYFTPNIKTHQAFGDALIQADKQGVKILALDCEVTEDSIEAGDFVTVKLVEG</sequence>
<accession>G9XQ87</accession>
<comment type="similarity">
    <text evidence="1">Belongs to the SfsA family.</text>
</comment>
<evidence type="ECO:0000256" key="1">
    <source>
        <dbReference type="HAMAP-Rule" id="MF_00095"/>
    </source>
</evidence>
<dbReference type="AlphaFoldDB" id="G9XQ87"/>
<dbReference type="Pfam" id="PF03749">
    <property type="entry name" value="SfsA"/>
    <property type="match status" value="1"/>
</dbReference>
<dbReference type="InterPro" id="IPR005224">
    <property type="entry name" value="SfsA"/>
</dbReference>
<dbReference type="NCBIfam" id="TIGR00230">
    <property type="entry name" value="sfsA"/>
    <property type="match status" value="1"/>
</dbReference>
<feature type="domain" description="SfsA N-terminal OB" evidence="3">
    <location>
        <begin position="34"/>
        <end position="98"/>
    </location>
</feature>
<dbReference type="PANTHER" id="PTHR30545">
    <property type="entry name" value="SUGAR FERMENTATION STIMULATION PROTEIN A"/>
    <property type="match status" value="1"/>
</dbReference>
<name>G9XQ87_DESHA</name>
<dbReference type="InterPro" id="IPR040452">
    <property type="entry name" value="SfsA_C"/>
</dbReference>
<gene>
    <name evidence="1" type="primary">sfsA</name>
    <name evidence="4" type="ORF">HMPREF0322_03133</name>
</gene>
<dbReference type="InterPro" id="IPR041465">
    <property type="entry name" value="SfsA_N"/>
</dbReference>